<feature type="compositionally biased region" description="Polar residues" evidence="1">
    <location>
        <begin position="89"/>
        <end position="99"/>
    </location>
</feature>
<feature type="region of interest" description="Disordered" evidence="1">
    <location>
        <begin position="51"/>
        <end position="99"/>
    </location>
</feature>
<evidence type="ECO:0000313" key="4">
    <source>
        <dbReference type="Proteomes" id="UP001345963"/>
    </source>
</evidence>
<evidence type="ECO:0000256" key="2">
    <source>
        <dbReference type="SAM" id="SignalP"/>
    </source>
</evidence>
<proteinExistence type="predicted"/>
<feature type="chain" id="PRO_5046080424" description="Secreted protein" evidence="2">
    <location>
        <begin position="22"/>
        <end position="99"/>
    </location>
</feature>
<sequence length="99" mass="10332">MSAFNILATFLLTEDTSLSAAEPATCPLLCVCRCFKARLSPNALTCVSQADRKSPCHSPNSHFPTTSLLSTSSGGGGGEARMADLSPRRSLSVNAPDTD</sequence>
<gene>
    <name evidence="3" type="ORF">ATANTOWER_000606</name>
</gene>
<evidence type="ECO:0008006" key="5">
    <source>
        <dbReference type="Google" id="ProtNLM"/>
    </source>
</evidence>
<organism evidence="3 4">
    <name type="scientific">Ataeniobius toweri</name>
    <dbReference type="NCBI Taxonomy" id="208326"/>
    <lineage>
        <taxon>Eukaryota</taxon>
        <taxon>Metazoa</taxon>
        <taxon>Chordata</taxon>
        <taxon>Craniata</taxon>
        <taxon>Vertebrata</taxon>
        <taxon>Euteleostomi</taxon>
        <taxon>Actinopterygii</taxon>
        <taxon>Neopterygii</taxon>
        <taxon>Teleostei</taxon>
        <taxon>Neoteleostei</taxon>
        <taxon>Acanthomorphata</taxon>
        <taxon>Ovalentaria</taxon>
        <taxon>Atherinomorphae</taxon>
        <taxon>Cyprinodontiformes</taxon>
        <taxon>Goodeidae</taxon>
        <taxon>Ataeniobius</taxon>
    </lineage>
</organism>
<keyword evidence="4" id="KW-1185">Reference proteome</keyword>
<reference evidence="3 4" key="1">
    <citation type="submission" date="2021-07" db="EMBL/GenBank/DDBJ databases">
        <authorList>
            <person name="Palmer J.M."/>
        </authorList>
    </citation>
    <scope>NUCLEOTIDE SEQUENCE [LARGE SCALE GENOMIC DNA]</scope>
    <source>
        <strain evidence="3 4">AT_MEX2019</strain>
        <tissue evidence="3">Muscle</tissue>
    </source>
</reference>
<feature type="signal peptide" evidence="2">
    <location>
        <begin position="1"/>
        <end position="21"/>
    </location>
</feature>
<keyword evidence="2" id="KW-0732">Signal</keyword>
<dbReference type="EMBL" id="JAHUTI010010895">
    <property type="protein sequence ID" value="MED6235808.1"/>
    <property type="molecule type" value="Genomic_DNA"/>
</dbReference>
<comment type="caution">
    <text evidence="3">The sequence shown here is derived from an EMBL/GenBank/DDBJ whole genome shotgun (WGS) entry which is preliminary data.</text>
</comment>
<dbReference type="Proteomes" id="UP001345963">
    <property type="component" value="Unassembled WGS sequence"/>
</dbReference>
<evidence type="ECO:0000313" key="3">
    <source>
        <dbReference type="EMBL" id="MED6235808.1"/>
    </source>
</evidence>
<name>A0ABU7AD67_9TELE</name>
<evidence type="ECO:0000256" key="1">
    <source>
        <dbReference type="SAM" id="MobiDB-lite"/>
    </source>
</evidence>
<protein>
    <recommendedName>
        <fullName evidence="5">Secreted protein</fullName>
    </recommendedName>
</protein>
<accession>A0ABU7AD67</accession>